<keyword evidence="3 8" id="KW-0812">Transmembrane</keyword>
<name>A0A9J6C2R9_POLVA</name>
<evidence type="ECO:0000313" key="9">
    <source>
        <dbReference type="EMBL" id="KAG5676176.1"/>
    </source>
</evidence>
<organism evidence="9 10">
    <name type="scientific">Polypedilum vanderplanki</name>
    <name type="common">Sleeping chironomid midge</name>
    <dbReference type="NCBI Taxonomy" id="319348"/>
    <lineage>
        <taxon>Eukaryota</taxon>
        <taxon>Metazoa</taxon>
        <taxon>Ecdysozoa</taxon>
        <taxon>Arthropoda</taxon>
        <taxon>Hexapoda</taxon>
        <taxon>Insecta</taxon>
        <taxon>Pterygota</taxon>
        <taxon>Neoptera</taxon>
        <taxon>Endopterygota</taxon>
        <taxon>Diptera</taxon>
        <taxon>Nematocera</taxon>
        <taxon>Chironomoidea</taxon>
        <taxon>Chironomidae</taxon>
        <taxon>Chironominae</taxon>
        <taxon>Polypedilum</taxon>
        <taxon>Polypedilum</taxon>
    </lineage>
</organism>
<keyword evidence="10" id="KW-1185">Reference proteome</keyword>
<evidence type="ECO:0000256" key="3">
    <source>
        <dbReference type="ARBA" id="ARBA00022692"/>
    </source>
</evidence>
<keyword evidence="4 8" id="KW-1133">Transmembrane helix</keyword>
<dbReference type="Proteomes" id="UP001107558">
    <property type="component" value="Chromosome 2"/>
</dbReference>
<feature type="transmembrane region" description="Helical" evidence="8">
    <location>
        <begin position="175"/>
        <end position="197"/>
    </location>
</feature>
<evidence type="ECO:0000256" key="7">
    <source>
        <dbReference type="ARBA" id="ARBA00023180"/>
    </source>
</evidence>
<keyword evidence="6" id="KW-0675">Receptor</keyword>
<evidence type="ECO:0000256" key="2">
    <source>
        <dbReference type="ARBA" id="ARBA00022475"/>
    </source>
</evidence>
<evidence type="ECO:0000256" key="4">
    <source>
        <dbReference type="ARBA" id="ARBA00022989"/>
    </source>
</evidence>
<evidence type="ECO:0000256" key="6">
    <source>
        <dbReference type="ARBA" id="ARBA00023170"/>
    </source>
</evidence>
<sequence>MLFEFMTSDMRKPLPETIEDLVKMSYSIVISCSNSKELCPSYENNNELINSRKRPNLKIITQTEFKDLYNSALKGEYSKKLAFFVDDITHAALNSTYKKSLAIMKNEGMSKMSALYMSSNNILLDYLNYFLNRLIPAGIPQFLAKYGFWFLYRPADFEILDPRRILSMNDLEFGFVLWLIACFLSFYVFVCELYSLYVRRQFRILLGLYEFLRVIRERLRDYHDRW</sequence>
<dbReference type="OrthoDB" id="10637185at2759"/>
<keyword evidence="5 8" id="KW-0472">Membrane</keyword>
<keyword evidence="2" id="KW-1003">Cell membrane</keyword>
<dbReference type="PANTHER" id="PTHR42643">
    <property type="entry name" value="IONOTROPIC RECEPTOR 20A-RELATED"/>
    <property type="match status" value="1"/>
</dbReference>
<keyword evidence="7" id="KW-0325">Glycoprotein</keyword>
<comment type="subcellular location">
    <subcellularLocation>
        <location evidence="1">Cell membrane</location>
        <topology evidence="1">Multi-pass membrane protein</topology>
    </subcellularLocation>
</comment>
<evidence type="ECO:0000256" key="8">
    <source>
        <dbReference type="SAM" id="Phobius"/>
    </source>
</evidence>
<dbReference type="PANTHER" id="PTHR42643:SF24">
    <property type="entry name" value="IONOTROPIC RECEPTOR 60A"/>
    <property type="match status" value="1"/>
</dbReference>
<dbReference type="EMBL" id="JADBJN010000002">
    <property type="protein sequence ID" value="KAG5676176.1"/>
    <property type="molecule type" value="Genomic_DNA"/>
</dbReference>
<proteinExistence type="predicted"/>
<gene>
    <name evidence="9" type="ORF">PVAND_006025</name>
</gene>
<protein>
    <submittedName>
        <fullName evidence="9">Uncharacterized protein</fullName>
    </submittedName>
</protein>
<evidence type="ECO:0000256" key="5">
    <source>
        <dbReference type="ARBA" id="ARBA00023136"/>
    </source>
</evidence>
<comment type="caution">
    <text evidence="9">The sequence shown here is derived from an EMBL/GenBank/DDBJ whole genome shotgun (WGS) entry which is preliminary data.</text>
</comment>
<dbReference type="InterPro" id="IPR052192">
    <property type="entry name" value="Insect_Ionotropic_Sensory_Rcpt"/>
</dbReference>
<accession>A0A9J6C2R9</accession>
<evidence type="ECO:0000256" key="1">
    <source>
        <dbReference type="ARBA" id="ARBA00004651"/>
    </source>
</evidence>
<dbReference type="AlphaFoldDB" id="A0A9J6C2R9"/>
<dbReference type="SUPFAM" id="SSF53850">
    <property type="entry name" value="Periplasmic binding protein-like II"/>
    <property type="match status" value="1"/>
</dbReference>
<reference evidence="9" key="1">
    <citation type="submission" date="2021-03" db="EMBL/GenBank/DDBJ databases">
        <title>Chromosome level genome of the anhydrobiotic midge Polypedilum vanderplanki.</title>
        <authorList>
            <person name="Yoshida Y."/>
            <person name="Kikawada T."/>
            <person name="Gusev O."/>
        </authorList>
    </citation>
    <scope>NUCLEOTIDE SEQUENCE</scope>
    <source>
        <strain evidence="9">NIAS01</strain>
        <tissue evidence="9">Whole body or cell culture</tissue>
    </source>
</reference>
<dbReference type="GO" id="GO:0005886">
    <property type="term" value="C:plasma membrane"/>
    <property type="evidence" value="ECO:0007669"/>
    <property type="project" value="UniProtKB-SubCell"/>
</dbReference>
<evidence type="ECO:0000313" key="10">
    <source>
        <dbReference type="Proteomes" id="UP001107558"/>
    </source>
</evidence>